<dbReference type="GeneID" id="54580684"/>
<accession>A0A6A6HRH2</accession>
<feature type="compositionally biased region" description="Polar residues" evidence="1">
    <location>
        <begin position="166"/>
        <end position="183"/>
    </location>
</feature>
<organism evidence="2 3">
    <name type="scientific">Trematosphaeria pertusa</name>
    <dbReference type="NCBI Taxonomy" id="390896"/>
    <lineage>
        <taxon>Eukaryota</taxon>
        <taxon>Fungi</taxon>
        <taxon>Dikarya</taxon>
        <taxon>Ascomycota</taxon>
        <taxon>Pezizomycotina</taxon>
        <taxon>Dothideomycetes</taxon>
        <taxon>Pleosporomycetidae</taxon>
        <taxon>Pleosporales</taxon>
        <taxon>Massarineae</taxon>
        <taxon>Trematosphaeriaceae</taxon>
        <taxon>Trematosphaeria</taxon>
    </lineage>
</organism>
<reference evidence="2" key="1">
    <citation type="journal article" date="2020" name="Stud. Mycol.">
        <title>101 Dothideomycetes genomes: a test case for predicting lifestyles and emergence of pathogens.</title>
        <authorList>
            <person name="Haridas S."/>
            <person name="Albert R."/>
            <person name="Binder M."/>
            <person name="Bloem J."/>
            <person name="Labutti K."/>
            <person name="Salamov A."/>
            <person name="Andreopoulos B."/>
            <person name="Baker S."/>
            <person name="Barry K."/>
            <person name="Bills G."/>
            <person name="Bluhm B."/>
            <person name="Cannon C."/>
            <person name="Castanera R."/>
            <person name="Culley D."/>
            <person name="Daum C."/>
            <person name="Ezra D."/>
            <person name="Gonzalez J."/>
            <person name="Henrissat B."/>
            <person name="Kuo A."/>
            <person name="Liang C."/>
            <person name="Lipzen A."/>
            <person name="Lutzoni F."/>
            <person name="Magnuson J."/>
            <person name="Mondo S."/>
            <person name="Nolan M."/>
            <person name="Ohm R."/>
            <person name="Pangilinan J."/>
            <person name="Park H.-J."/>
            <person name="Ramirez L."/>
            <person name="Alfaro M."/>
            <person name="Sun H."/>
            <person name="Tritt A."/>
            <person name="Yoshinaga Y."/>
            <person name="Zwiers L.-H."/>
            <person name="Turgeon B."/>
            <person name="Goodwin S."/>
            <person name="Spatafora J."/>
            <person name="Crous P."/>
            <person name="Grigoriev I."/>
        </authorList>
    </citation>
    <scope>NUCLEOTIDE SEQUENCE</scope>
    <source>
        <strain evidence="2">CBS 122368</strain>
    </source>
</reference>
<protein>
    <submittedName>
        <fullName evidence="2">Uncharacterized protein</fullName>
    </submittedName>
</protein>
<evidence type="ECO:0000256" key="1">
    <source>
        <dbReference type="SAM" id="MobiDB-lite"/>
    </source>
</evidence>
<dbReference type="RefSeq" id="XP_033675710.1">
    <property type="nucleotide sequence ID" value="XM_033827354.1"/>
</dbReference>
<feature type="region of interest" description="Disordered" evidence="1">
    <location>
        <begin position="351"/>
        <end position="370"/>
    </location>
</feature>
<dbReference type="Proteomes" id="UP000800094">
    <property type="component" value="Unassembled WGS sequence"/>
</dbReference>
<dbReference type="EMBL" id="ML987216">
    <property type="protein sequence ID" value="KAF2240706.1"/>
    <property type="molecule type" value="Genomic_DNA"/>
</dbReference>
<evidence type="ECO:0000313" key="2">
    <source>
        <dbReference type="EMBL" id="KAF2240706.1"/>
    </source>
</evidence>
<dbReference type="AlphaFoldDB" id="A0A6A6HRH2"/>
<name>A0A6A6HRH2_9PLEO</name>
<feature type="compositionally biased region" description="Low complexity" evidence="1">
    <location>
        <begin position="355"/>
        <end position="370"/>
    </location>
</feature>
<proteinExistence type="predicted"/>
<sequence length="370" mass="40724">MAAVVLRKEGEGSAEEFQVALSLRADAVGSEREASCLASGGCTAVGNGIQVTSRAAWFRAAWRFLGDLGTFTATRGREILGKAVAATARTIRTYEWRNTMAIAPFPPYERHRIGSVVRFRLTYEKHMGSSCFLRSARQQIFCGRQAPSSPSSNSRLIQTQVAMVQTRSQTDGNVTRSSRQSSRAALPHASGTSGLHARRKHASGARSVSNRERYFPFLKLPPDESRLGCTRSGRGRANHANSTELRTAVYKAAIEFVDDSCSLSTRALTEAGRTTNHGISEGWGSAQACHQLREEFWPTIRSRTFLHVQLHDYEALLCHSLQLDADCCSDVILTDRCRATRAATDGCECRRFEKSPSTTSPPCRSRSCRP</sequence>
<gene>
    <name evidence="2" type="ORF">BU26DRAFT_512150</name>
</gene>
<evidence type="ECO:0000313" key="3">
    <source>
        <dbReference type="Proteomes" id="UP000800094"/>
    </source>
</evidence>
<keyword evidence="3" id="KW-1185">Reference proteome</keyword>
<feature type="region of interest" description="Disordered" evidence="1">
    <location>
        <begin position="166"/>
        <end position="208"/>
    </location>
</feature>